<evidence type="ECO:0000313" key="3">
    <source>
        <dbReference type="EMBL" id="AWX45007.1"/>
    </source>
</evidence>
<dbReference type="PANTHER" id="PTHR43798:SF33">
    <property type="entry name" value="HYDROLASE, PUTATIVE (AFU_ORTHOLOGUE AFUA_2G14860)-RELATED"/>
    <property type="match status" value="1"/>
</dbReference>
<feature type="signal peptide" evidence="1">
    <location>
        <begin position="1"/>
        <end position="25"/>
    </location>
</feature>
<reference evidence="3 4" key="1">
    <citation type="submission" date="2018-06" db="EMBL/GenBank/DDBJ databases">
        <title>Spongiibacterium sp. HME9304 Genome sequencing and assembly.</title>
        <authorList>
            <person name="Kang H."/>
            <person name="Kim H."/>
            <person name="Joh K."/>
        </authorList>
    </citation>
    <scope>NUCLEOTIDE SEQUENCE [LARGE SCALE GENOMIC DNA]</scope>
    <source>
        <strain evidence="3 4">HME9304</strain>
    </source>
</reference>
<evidence type="ECO:0000259" key="2">
    <source>
        <dbReference type="Pfam" id="PF00561"/>
    </source>
</evidence>
<dbReference type="AlphaFoldDB" id="A0A2Z4LUN8"/>
<dbReference type="GO" id="GO:0070205">
    <property type="term" value="F:2-succinyl-6-hydroxy-2,4-cyclohexadiene-1-carboxylate synthase activity"/>
    <property type="evidence" value="ECO:0007669"/>
    <property type="project" value="UniProtKB-EC"/>
</dbReference>
<keyword evidence="4" id="KW-1185">Reference proteome</keyword>
<protein>
    <submittedName>
        <fullName evidence="3">2-succinyl-6-hydroxy-2, 4-cyclohexadiene-1-carboxylate synthase</fullName>
        <ecNumber evidence="3">4.2.99.20</ecNumber>
    </submittedName>
</protein>
<dbReference type="Pfam" id="PF00561">
    <property type="entry name" value="Abhydrolase_1"/>
    <property type="match status" value="1"/>
</dbReference>
<dbReference type="InterPro" id="IPR000073">
    <property type="entry name" value="AB_hydrolase_1"/>
</dbReference>
<dbReference type="SUPFAM" id="SSF53474">
    <property type="entry name" value="alpha/beta-Hydrolases"/>
    <property type="match status" value="1"/>
</dbReference>
<dbReference type="Proteomes" id="UP000248536">
    <property type="component" value="Chromosome"/>
</dbReference>
<evidence type="ECO:0000256" key="1">
    <source>
        <dbReference type="SAM" id="SignalP"/>
    </source>
</evidence>
<dbReference type="RefSeq" id="WP_112378433.1">
    <property type="nucleotide sequence ID" value="NZ_CP030104.1"/>
</dbReference>
<evidence type="ECO:0000313" key="4">
    <source>
        <dbReference type="Proteomes" id="UP000248536"/>
    </source>
</evidence>
<dbReference type="KEGG" id="spon:HME9304_02015"/>
<feature type="chain" id="PRO_5016265738" evidence="1">
    <location>
        <begin position="26"/>
        <end position="374"/>
    </location>
</feature>
<keyword evidence="1" id="KW-0732">Signal</keyword>
<dbReference type="EMBL" id="CP030104">
    <property type="protein sequence ID" value="AWX45007.1"/>
    <property type="molecule type" value="Genomic_DNA"/>
</dbReference>
<dbReference type="PRINTS" id="PR00111">
    <property type="entry name" value="ABHYDROLASE"/>
</dbReference>
<dbReference type="InterPro" id="IPR050266">
    <property type="entry name" value="AB_hydrolase_sf"/>
</dbReference>
<sequence length="374" mass="41692">MKLKKIKFIILTSAIILSMALGIQAHTYESFAETQETLASVSPEKDSVQIIKKGIDLSTGIHMKYVEVGNPNGRTILFIHGYTDTSRSFEKVMAELLEADPSLRLIAPDLRGHGDSSTPAPDNSNPFEIKDFVSDILELLKFKNITKVELVGHSMGSVIAQEIALEHPNKVSSLTMIGAFMNGKENSAIHDFLLPELIGKWEHVLKEEFGENWKVKSYTLTPKDLGTEVTEFLKENWVTDIDSDPSFLNDIYLETIEVPLATWIGALNSLSKVDNSSRFKSLKIPSLIIWGSGDEVTAKPDQDRLLSHCKAAHNKNATPIYFRNYGVDRVENKLPGHNMHWGNSKEVAADILEFIGSSQPFEAEDSKVETICFN</sequence>
<keyword evidence="3" id="KW-0456">Lyase</keyword>
<accession>A0A2Z4LUN8</accession>
<proteinExistence type="predicted"/>
<organism evidence="3 4">
    <name type="scientific">Flagellimonas maritima</name>
    <dbReference type="NCBI Taxonomy" id="1383885"/>
    <lineage>
        <taxon>Bacteria</taxon>
        <taxon>Pseudomonadati</taxon>
        <taxon>Bacteroidota</taxon>
        <taxon>Flavobacteriia</taxon>
        <taxon>Flavobacteriales</taxon>
        <taxon>Flavobacteriaceae</taxon>
        <taxon>Flagellimonas</taxon>
    </lineage>
</organism>
<dbReference type="EC" id="4.2.99.20" evidence="3"/>
<dbReference type="PRINTS" id="PR00412">
    <property type="entry name" value="EPOXHYDRLASE"/>
</dbReference>
<feature type="domain" description="AB hydrolase-1" evidence="2">
    <location>
        <begin position="75"/>
        <end position="298"/>
    </location>
</feature>
<dbReference type="GO" id="GO:0046464">
    <property type="term" value="P:acylglycerol catabolic process"/>
    <property type="evidence" value="ECO:0007669"/>
    <property type="project" value="TreeGrafter"/>
</dbReference>
<dbReference type="PANTHER" id="PTHR43798">
    <property type="entry name" value="MONOACYLGLYCEROL LIPASE"/>
    <property type="match status" value="1"/>
</dbReference>
<dbReference type="GO" id="GO:0047372">
    <property type="term" value="F:monoacylglycerol lipase activity"/>
    <property type="evidence" value="ECO:0007669"/>
    <property type="project" value="TreeGrafter"/>
</dbReference>
<name>A0A2Z4LUN8_9FLAO</name>
<dbReference type="OrthoDB" id="9773293at2"/>
<dbReference type="InterPro" id="IPR029058">
    <property type="entry name" value="AB_hydrolase_fold"/>
</dbReference>
<gene>
    <name evidence="3" type="primary">menH</name>
    <name evidence="3" type="ORF">HME9304_02015</name>
</gene>
<dbReference type="InterPro" id="IPR000639">
    <property type="entry name" value="Epox_hydrolase-like"/>
</dbReference>
<dbReference type="GO" id="GO:0016020">
    <property type="term" value="C:membrane"/>
    <property type="evidence" value="ECO:0007669"/>
    <property type="project" value="TreeGrafter"/>
</dbReference>
<dbReference type="Gene3D" id="3.40.50.1820">
    <property type="entry name" value="alpha/beta hydrolase"/>
    <property type="match status" value="1"/>
</dbReference>